<dbReference type="InterPro" id="IPR050091">
    <property type="entry name" value="PKS_NRPS_Biosynth_Enz"/>
</dbReference>
<evidence type="ECO:0000259" key="4">
    <source>
        <dbReference type="SMART" id="SM00827"/>
    </source>
</evidence>
<evidence type="ECO:0000256" key="1">
    <source>
        <dbReference type="ARBA" id="ARBA00022679"/>
    </source>
</evidence>
<dbReference type="SMART" id="SM00827">
    <property type="entry name" value="PKS_AT"/>
    <property type="match status" value="1"/>
</dbReference>
<dbReference type="PANTHER" id="PTHR43775">
    <property type="entry name" value="FATTY ACID SYNTHASE"/>
    <property type="match status" value="1"/>
</dbReference>
<dbReference type="Gene3D" id="3.40.366.10">
    <property type="entry name" value="Malonyl-Coenzyme A Acyl Carrier Protein, domain 2"/>
    <property type="match status" value="1"/>
</dbReference>
<comment type="caution">
    <text evidence="5">The sequence shown here is derived from an EMBL/GenBank/DDBJ whole genome shotgun (WGS) entry which is preliminary data.</text>
</comment>
<name>A0A7Z7IQW9_9MYCO</name>
<keyword evidence="1 5" id="KW-0808">Transferase</keyword>
<evidence type="ECO:0000256" key="3">
    <source>
        <dbReference type="SAM" id="MobiDB-lite"/>
    </source>
</evidence>
<organism evidence="5 6">
    <name type="scientific">Mycobacterium simulans</name>
    <dbReference type="NCBI Taxonomy" id="627089"/>
    <lineage>
        <taxon>Bacteria</taxon>
        <taxon>Bacillati</taxon>
        <taxon>Actinomycetota</taxon>
        <taxon>Actinomycetes</taxon>
        <taxon>Mycobacteriales</taxon>
        <taxon>Mycobacteriaceae</taxon>
        <taxon>Mycobacterium</taxon>
    </lineage>
</organism>
<keyword evidence="6" id="KW-1185">Reference proteome</keyword>
<dbReference type="InterPro" id="IPR001227">
    <property type="entry name" value="Ac_transferase_dom_sf"/>
</dbReference>
<dbReference type="SUPFAM" id="SSF52151">
    <property type="entry name" value="FabD/lysophospholipase-like"/>
    <property type="match status" value="1"/>
</dbReference>
<proteinExistence type="predicted"/>
<dbReference type="GO" id="GO:0006633">
    <property type="term" value="P:fatty acid biosynthetic process"/>
    <property type="evidence" value="ECO:0007669"/>
    <property type="project" value="TreeGrafter"/>
</dbReference>
<gene>
    <name evidence="5" type="primary">pikAI_2</name>
    <name evidence="5" type="ORF">MSIMFB_05672</name>
</gene>
<evidence type="ECO:0000256" key="2">
    <source>
        <dbReference type="ARBA" id="ARBA00023315"/>
    </source>
</evidence>
<feature type="region of interest" description="Disordered" evidence="3">
    <location>
        <begin position="339"/>
        <end position="388"/>
    </location>
</feature>
<feature type="domain" description="Malonyl-CoA:ACP transacylase (MAT)" evidence="4">
    <location>
        <begin position="62"/>
        <end position="388"/>
    </location>
</feature>
<feature type="compositionally biased region" description="Low complexity" evidence="3">
    <location>
        <begin position="354"/>
        <end position="363"/>
    </location>
</feature>
<reference evidence="5 6" key="1">
    <citation type="submission" date="2017-10" db="EMBL/GenBank/DDBJ databases">
        <authorList>
            <consortium name="Urmite Genomes"/>
        </authorList>
    </citation>
    <scope>NUCLEOTIDE SEQUENCE [LARGE SCALE GENOMIC DNA]</scope>
    <source>
        <strain evidence="5 6">FB-527</strain>
    </source>
</reference>
<sequence>MAYSLATTRTHHPYRAALTTPTADDHARAQLLAGLHALRTDQPHPHLARHYLTQHHNKLVFVLPGQGAQYPTMGNQLYAHHRVFADTLNQVCAAFDPHLATPLRDIVFADPDSALAPLLTQTAYAQPALFAYGVAMHAVLTHAGITPDILMGHSIGELTAAHLAGVLSLDDAATLVSARGRLMQACTPGAMLAVQATEHDLTTLLTDYPDTAIAAINSPTSIVIAGPHNDIDQLTQQCTTHGYKTTPLTVSHAFHSPAMDPALAEFGAVATGLTFHPPNLPVISNLTGQLATTDQLSSPHYWTQHLRHTVRFADSVAGLLATGAHTFVELSPHPVLAPAITDTSNPLPYPHPTLPTTHPARTPAQPPPSSRHPTTHTPHILHSSNTHR</sequence>
<dbReference type="InterPro" id="IPR016035">
    <property type="entry name" value="Acyl_Trfase/lysoPLipase"/>
</dbReference>
<dbReference type="PANTHER" id="PTHR43775:SF51">
    <property type="entry name" value="INACTIVE PHENOLPHTHIOCEROL SYNTHESIS POLYKETIDE SYNTHASE TYPE I PKS1-RELATED"/>
    <property type="match status" value="1"/>
</dbReference>
<dbReference type="SUPFAM" id="SSF55048">
    <property type="entry name" value="Probable ACP-binding domain of malonyl-CoA ACP transacylase"/>
    <property type="match status" value="1"/>
</dbReference>
<dbReference type="InterPro" id="IPR016036">
    <property type="entry name" value="Malonyl_transacylase_ACP-bd"/>
</dbReference>
<dbReference type="Gene3D" id="3.30.70.3290">
    <property type="match status" value="1"/>
</dbReference>
<dbReference type="Pfam" id="PF00698">
    <property type="entry name" value="Acyl_transf_1"/>
    <property type="match status" value="1"/>
</dbReference>
<dbReference type="GO" id="GO:0004312">
    <property type="term" value="F:fatty acid synthase activity"/>
    <property type="evidence" value="ECO:0007669"/>
    <property type="project" value="TreeGrafter"/>
</dbReference>
<evidence type="ECO:0000313" key="5">
    <source>
        <dbReference type="EMBL" id="SOK27382.1"/>
    </source>
</evidence>
<dbReference type="AlphaFoldDB" id="A0A7Z7IQW9"/>
<keyword evidence="2 5" id="KW-0012">Acyltransferase</keyword>
<evidence type="ECO:0000313" key="6">
    <source>
        <dbReference type="Proteomes" id="UP000554965"/>
    </source>
</evidence>
<accession>A0A7Z7IQW9</accession>
<dbReference type="Proteomes" id="UP000554965">
    <property type="component" value="Unassembled WGS sequence"/>
</dbReference>
<protein>
    <submittedName>
        <fullName evidence="5">Narbonolide/10-deoxymethynolide synthase PikA1, modules 1 and 2</fullName>
        <ecNumber evidence="5">2.3.1.239</ecNumber>
    </submittedName>
</protein>
<dbReference type="EMBL" id="OCTY01000009">
    <property type="protein sequence ID" value="SOK27382.1"/>
    <property type="molecule type" value="Genomic_DNA"/>
</dbReference>
<dbReference type="InterPro" id="IPR014043">
    <property type="entry name" value="Acyl_transferase_dom"/>
</dbReference>
<dbReference type="EC" id="2.3.1.239" evidence="5"/>